<dbReference type="InterPro" id="IPR038694">
    <property type="entry name" value="DUF427_sf"/>
</dbReference>
<name>A0A6A6UH21_9PEZI</name>
<dbReference type="Pfam" id="PF04248">
    <property type="entry name" value="NTP_transf_9"/>
    <property type="match status" value="2"/>
</dbReference>
<evidence type="ECO:0000259" key="1">
    <source>
        <dbReference type="Pfam" id="PF04248"/>
    </source>
</evidence>
<organism evidence="2 3">
    <name type="scientific">Microthyrium microscopicum</name>
    <dbReference type="NCBI Taxonomy" id="703497"/>
    <lineage>
        <taxon>Eukaryota</taxon>
        <taxon>Fungi</taxon>
        <taxon>Dikarya</taxon>
        <taxon>Ascomycota</taxon>
        <taxon>Pezizomycotina</taxon>
        <taxon>Dothideomycetes</taxon>
        <taxon>Dothideomycetes incertae sedis</taxon>
        <taxon>Microthyriales</taxon>
        <taxon>Microthyriaceae</taxon>
        <taxon>Microthyrium</taxon>
    </lineage>
</organism>
<dbReference type="Proteomes" id="UP000799302">
    <property type="component" value="Unassembled WGS sequence"/>
</dbReference>
<dbReference type="AlphaFoldDB" id="A0A6A6UH21"/>
<feature type="domain" description="DUF427" evidence="1">
    <location>
        <begin position="156"/>
        <end position="248"/>
    </location>
</feature>
<keyword evidence="3" id="KW-1185">Reference proteome</keyword>
<dbReference type="EMBL" id="MU004234">
    <property type="protein sequence ID" value="KAF2670388.1"/>
    <property type="molecule type" value="Genomic_DNA"/>
</dbReference>
<dbReference type="Gene3D" id="2.170.150.40">
    <property type="entry name" value="Domain of unknown function (DUF427)"/>
    <property type="match status" value="2"/>
</dbReference>
<accession>A0A6A6UH21</accession>
<evidence type="ECO:0000313" key="2">
    <source>
        <dbReference type="EMBL" id="KAF2670388.1"/>
    </source>
</evidence>
<dbReference type="OrthoDB" id="18996at2759"/>
<reference evidence="2" key="1">
    <citation type="journal article" date="2020" name="Stud. Mycol.">
        <title>101 Dothideomycetes genomes: a test case for predicting lifestyles and emergence of pathogens.</title>
        <authorList>
            <person name="Haridas S."/>
            <person name="Albert R."/>
            <person name="Binder M."/>
            <person name="Bloem J."/>
            <person name="Labutti K."/>
            <person name="Salamov A."/>
            <person name="Andreopoulos B."/>
            <person name="Baker S."/>
            <person name="Barry K."/>
            <person name="Bills G."/>
            <person name="Bluhm B."/>
            <person name="Cannon C."/>
            <person name="Castanera R."/>
            <person name="Culley D."/>
            <person name="Daum C."/>
            <person name="Ezra D."/>
            <person name="Gonzalez J."/>
            <person name="Henrissat B."/>
            <person name="Kuo A."/>
            <person name="Liang C."/>
            <person name="Lipzen A."/>
            <person name="Lutzoni F."/>
            <person name="Magnuson J."/>
            <person name="Mondo S."/>
            <person name="Nolan M."/>
            <person name="Ohm R."/>
            <person name="Pangilinan J."/>
            <person name="Park H.-J."/>
            <person name="Ramirez L."/>
            <person name="Alfaro M."/>
            <person name="Sun H."/>
            <person name="Tritt A."/>
            <person name="Yoshinaga Y."/>
            <person name="Zwiers L.-H."/>
            <person name="Turgeon B."/>
            <person name="Goodwin S."/>
            <person name="Spatafora J."/>
            <person name="Crous P."/>
            <person name="Grigoriev I."/>
        </authorList>
    </citation>
    <scope>NUCLEOTIDE SEQUENCE</scope>
    <source>
        <strain evidence="2">CBS 115976</strain>
    </source>
</reference>
<proteinExistence type="predicted"/>
<protein>
    <submittedName>
        <fullName evidence="2">DUF427-domain-containing protein</fullName>
    </submittedName>
</protein>
<feature type="domain" description="DUF427" evidence="1">
    <location>
        <begin position="32"/>
        <end position="96"/>
    </location>
</feature>
<dbReference type="PANTHER" id="PTHR34310:SF9">
    <property type="entry name" value="BLR5716 PROTEIN"/>
    <property type="match status" value="1"/>
</dbReference>
<gene>
    <name evidence="2" type="ORF">BT63DRAFT_237030</name>
</gene>
<dbReference type="PANTHER" id="PTHR34310">
    <property type="entry name" value="DUF427 DOMAIN PROTEIN (AFU_ORTHOLOGUE AFUA_3G02220)"/>
    <property type="match status" value="1"/>
</dbReference>
<sequence length="267" mass="29874">MAGPPLQDLAALANHFLTEGPTKFLDIGPRRIRVLFNGVYIVDTTAAKQVWEHHRYPQFYVPLADVKQSNISTIKTFAAKDGQNGASILKIEVNGSNGKKTTDRALAFGPGAGQLNGLVRLEFSAMDKWFEEDTPIYIHPKDPFKRIDILPSTRPIQIKIANHTIASSNWSAHLNETGLPTRFYLPLTSVDPSVLRPSDLRTGCPYKGVAEYYHVEVGGRLYENIVWYYRTPTQESAGVADLVCFYNEKVDILLDGEELVRPKTHFG</sequence>
<dbReference type="InterPro" id="IPR007361">
    <property type="entry name" value="DUF427"/>
</dbReference>
<evidence type="ECO:0000313" key="3">
    <source>
        <dbReference type="Proteomes" id="UP000799302"/>
    </source>
</evidence>